<feature type="coiled-coil region" evidence="1">
    <location>
        <begin position="268"/>
        <end position="295"/>
    </location>
</feature>
<sequence>MLFSRSTTRLLVVDPARPLAPKLQRRQQQHHHPPSAPSIAPHAKGKHRQHRAVRASSTPGGALPGRQPRDRQEYPTFKVNKDDNEEHIYIASLLLLHLCRVLFAIHQSLQYNMCDNLRNETQIRVKAFLESVLPIGKDITKETMKEVIMEVEDTSTSMDNCRTPRTSPSKDFLNSPLTYSGRSKKILIERVRELRDLKCSLAIERFTNADLRDDILMQHNKIKKLQKKLDEKSAKIKELRDGWFKPSTPQPSRIQEDNSQEDYYKRYINDMENQLSKQQDEINKMETEKDAMSKELCCMRRTSKHYKESFANCERSLESLANKIELKDRELIELRMHNEELRSHMKELNRNTNPEQSFEVEDLSCPATRSLNTSEVLSTVIDIQLQEAKEESAILHAQVDSLKGRYDLLTKDYRTAIESNRDLQEKVKSLDKVQAELNNVQKELDVSNAAVASLQVEKVSLVTQTEDLKNLLSFREKKLSETEQSNVALSTELENLKLDMKNLNELFENEKTNSSYLSITLEQTKSQITEHLACIHKLTDERDSYKSSIENCNKKLRDILHCDNQQFVEIKTDNLNNSTLNDLTKCIETMLHNCNIMRVSYESDIKKLKTTIDETNTNLCKQQLIITALEEQNKQNLVELANIEEEKKQKDLLVSEQKQIIFTYSQEIEVLKEIREEKLVLEQNLYELTNRESLLRHAMTQLEELQNINKDLKLLKKETEQYSEEYKKFVKLTFEKLQHEYYMLHHDYHKVQQEKENLEYNFNCNKEELSKIQAINTTLQQNLLENKEKIDTLENKERSLFTELNEYKRNVQELRDMNHTLEELYAVMKTETNNKLESLKSDCAKLLLELKDATDKLNLLHQEKSDTMTQIGLKEAQINKLLLDVSALKSEKNDLMYSHKETLEMKDKELGMKEEALVTLQTKMEKLSSEANMTEKKMKEIIINLQEVRSSQDAVLATQEAALKEKCQYIEELQERFDNSKDILNKELEETKLSLRECQIKFFDLENQLNNQNRTITELQDTLKTINVELETSKEYCKHIDASQEEIIKLCQELEHPTKNLNSMITKTCSDFDIHDVLEYECINIENKYKCINIDNNANILNVIKTTLDELHKSQKIISHLSYANIELNEVLSKQKVFVENSVKDKEEVCSLKNKIRELEIIAQKRNNYIKNLIKNKESLQESLQKVFATRNDLDTILTSTKQKWNEMLTKFQNIFHTEHSICDELKQLQIKKTNLEDTLLKCQIDYSENIKSLSDILWEKFLWTEQKLHDTYLCSIHEKECLDILTNVEEDQFSNEKIVINMELEKYKTLQIDVIKSEEEIESFTALATFYDNSLKSGEIKSQIEIEKKLQNQINQLTKERKDLKTKMDTMRSRNIKLEKNIDDLRTEIKKLKSTESALVETASTEVNLTISEGSEVQSLKEDQLKEIHAKYEQKLEDIKQQMKTLYDEQITKSSKDQEKIMQEKLQNQMEIMCHKQRDELNRYKAHVGDLSSQLWSVGEKLLIEQQEKENALQRVKVLETNLKKFQTDQPIATISRKTCKMEKQEMLPENIQQAHKITTLITEETLERRHSIRSMQAMGSVFKTEDEEEVFDNVYLTDMKRGNFMPITDINRLSVLQMRNSLCKPHLKSSYPAEMQFLPPTLTEEEIKTGSSVEENFNDSLSQSLLPEQKARKKDRSQISYKKPGPPTPSKNGGKLALQGNEVRSPSSRILRERNVDRRTTTTPHSLKNIFSLKRQDENATSTPKRRLSNLFRKSRLQSDR</sequence>
<feature type="compositionally biased region" description="Basic residues" evidence="2">
    <location>
        <begin position="43"/>
        <end position="53"/>
    </location>
</feature>
<proteinExistence type="predicted"/>
<accession>A0A195B2L9</accession>
<feature type="compositionally biased region" description="Basic residues" evidence="2">
    <location>
        <begin position="23"/>
        <end position="33"/>
    </location>
</feature>
<feature type="coiled-coil region" evidence="1">
    <location>
        <begin position="910"/>
        <end position="1029"/>
    </location>
</feature>
<gene>
    <name evidence="3" type="ORF">ALC53_11104</name>
</gene>
<keyword evidence="4" id="KW-1185">Reference proteome</keyword>
<feature type="compositionally biased region" description="Basic and acidic residues" evidence="2">
    <location>
        <begin position="67"/>
        <end position="76"/>
    </location>
</feature>
<feature type="compositionally biased region" description="Basic and acidic residues" evidence="2">
    <location>
        <begin position="1712"/>
        <end position="1722"/>
    </location>
</feature>
<dbReference type="STRING" id="520822.A0A195B2L9"/>
<feature type="region of interest" description="Disordered" evidence="2">
    <location>
        <begin position="21"/>
        <end position="76"/>
    </location>
</feature>
<feature type="coiled-coil region" evidence="1">
    <location>
        <begin position="385"/>
        <end position="555"/>
    </location>
</feature>
<feature type="coiled-coil region" evidence="1">
    <location>
        <begin position="208"/>
        <end position="242"/>
    </location>
</feature>
<keyword evidence="1" id="KW-0175">Coiled coil</keyword>
<feature type="region of interest" description="Disordered" evidence="2">
    <location>
        <begin position="155"/>
        <end position="174"/>
    </location>
</feature>
<feature type="coiled-coil region" evidence="1">
    <location>
        <begin position="776"/>
        <end position="863"/>
    </location>
</feature>
<reference evidence="3 4" key="1">
    <citation type="submission" date="2015-09" db="EMBL/GenBank/DDBJ databases">
        <title>Atta colombica WGS genome.</title>
        <authorList>
            <person name="Nygaard S."/>
            <person name="Hu H."/>
            <person name="Boomsma J."/>
            <person name="Zhang G."/>
        </authorList>
    </citation>
    <scope>NUCLEOTIDE SEQUENCE [LARGE SCALE GENOMIC DNA]</scope>
    <source>
        <strain evidence="3">Treedump-2</strain>
        <tissue evidence="3">Whole body</tissue>
    </source>
</reference>
<dbReference type="PANTHER" id="PTHR23159:SF31">
    <property type="entry name" value="CENTROSOME-ASSOCIATED PROTEIN CEP250 ISOFORM X1"/>
    <property type="match status" value="1"/>
</dbReference>
<name>A0A195B2L9_9HYME</name>
<feature type="compositionally biased region" description="Polar residues" evidence="2">
    <location>
        <begin position="155"/>
        <end position="169"/>
    </location>
</feature>
<feature type="compositionally biased region" description="Polar residues" evidence="2">
    <location>
        <begin position="1651"/>
        <end position="1668"/>
    </location>
</feature>
<dbReference type="Proteomes" id="UP000078540">
    <property type="component" value="Unassembled WGS sequence"/>
</dbReference>
<feature type="region of interest" description="Disordered" evidence="2">
    <location>
        <begin position="1651"/>
        <end position="1763"/>
    </location>
</feature>
<feature type="compositionally biased region" description="Basic residues" evidence="2">
    <location>
        <begin position="1746"/>
        <end position="1763"/>
    </location>
</feature>
<dbReference type="EMBL" id="KQ976662">
    <property type="protein sequence ID" value="KYM78449.1"/>
    <property type="molecule type" value="Genomic_DNA"/>
</dbReference>
<evidence type="ECO:0000313" key="3">
    <source>
        <dbReference type="EMBL" id="KYM78449.1"/>
    </source>
</evidence>
<evidence type="ECO:0000313" key="4">
    <source>
        <dbReference type="Proteomes" id="UP000078540"/>
    </source>
</evidence>
<evidence type="ECO:0000256" key="1">
    <source>
        <dbReference type="SAM" id="Coils"/>
    </source>
</evidence>
<feature type="coiled-coil region" evidence="1">
    <location>
        <begin position="1503"/>
        <end position="1530"/>
    </location>
</feature>
<feature type="coiled-coil region" evidence="1">
    <location>
        <begin position="1341"/>
        <end position="1450"/>
    </location>
</feature>
<protein>
    <submittedName>
        <fullName evidence="3">Uncharacterized protein</fullName>
    </submittedName>
</protein>
<dbReference type="PANTHER" id="PTHR23159">
    <property type="entry name" value="CENTROSOMAL PROTEIN 2"/>
    <property type="match status" value="1"/>
</dbReference>
<evidence type="ECO:0000256" key="2">
    <source>
        <dbReference type="SAM" id="MobiDB-lite"/>
    </source>
</evidence>
<feature type="coiled-coil region" evidence="1">
    <location>
        <begin position="598"/>
        <end position="725"/>
    </location>
</feature>
<organism evidence="3 4">
    <name type="scientific">Atta colombica</name>
    <dbReference type="NCBI Taxonomy" id="520822"/>
    <lineage>
        <taxon>Eukaryota</taxon>
        <taxon>Metazoa</taxon>
        <taxon>Ecdysozoa</taxon>
        <taxon>Arthropoda</taxon>
        <taxon>Hexapoda</taxon>
        <taxon>Insecta</taxon>
        <taxon>Pterygota</taxon>
        <taxon>Neoptera</taxon>
        <taxon>Endopterygota</taxon>
        <taxon>Hymenoptera</taxon>
        <taxon>Apocrita</taxon>
        <taxon>Aculeata</taxon>
        <taxon>Formicoidea</taxon>
        <taxon>Formicidae</taxon>
        <taxon>Myrmicinae</taxon>
        <taxon>Atta</taxon>
    </lineage>
</organism>